<dbReference type="OMA" id="YFWAGGI"/>
<keyword evidence="1" id="KW-0472">Membrane</keyword>
<evidence type="ECO:0000313" key="3">
    <source>
        <dbReference type="Proteomes" id="UP000007110"/>
    </source>
</evidence>
<dbReference type="GeneID" id="752655"/>
<feature type="transmembrane region" description="Helical" evidence="1">
    <location>
        <begin position="226"/>
        <end position="249"/>
    </location>
</feature>
<organism evidence="2 3">
    <name type="scientific">Strongylocentrotus purpuratus</name>
    <name type="common">Purple sea urchin</name>
    <dbReference type="NCBI Taxonomy" id="7668"/>
    <lineage>
        <taxon>Eukaryota</taxon>
        <taxon>Metazoa</taxon>
        <taxon>Echinodermata</taxon>
        <taxon>Eleutherozoa</taxon>
        <taxon>Echinozoa</taxon>
        <taxon>Echinoidea</taxon>
        <taxon>Euechinoidea</taxon>
        <taxon>Echinacea</taxon>
        <taxon>Camarodonta</taxon>
        <taxon>Echinidea</taxon>
        <taxon>Strongylocentrotidae</taxon>
        <taxon>Strongylocentrotus</taxon>
    </lineage>
</organism>
<keyword evidence="1" id="KW-0812">Transmembrane</keyword>
<protein>
    <recommendedName>
        <fullName evidence="4">Protein rolling stone</fullName>
    </recommendedName>
</protein>
<dbReference type="Proteomes" id="UP000007110">
    <property type="component" value="Unassembled WGS sequence"/>
</dbReference>
<feature type="transmembrane region" description="Helical" evidence="1">
    <location>
        <begin position="80"/>
        <end position="103"/>
    </location>
</feature>
<reference evidence="2" key="2">
    <citation type="submission" date="2021-01" db="UniProtKB">
        <authorList>
            <consortium name="EnsemblMetazoa"/>
        </authorList>
    </citation>
    <scope>IDENTIFICATION</scope>
</reference>
<dbReference type="PANTHER" id="PTHR12242:SF49">
    <property type="entry name" value="HEADBUTT, ISOFORM E"/>
    <property type="match status" value="1"/>
</dbReference>
<evidence type="ECO:0000256" key="1">
    <source>
        <dbReference type="SAM" id="Phobius"/>
    </source>
</evidence>
<feature type="transmembrane region" description="Helical" evidence="1">
    <location>
        <begin position="157"/>
        <end position="176"/>
    </location>
</feature>
<dbReference type="GO" id="GO:0016020">
    <property type="term" value="C:membrane"/>
    <property type="evidence" value="ECO:0000318"/>
    <property type="project" value="GO_Central"/>
</dbReference>
<name>A0A7M7HI85_STRPU</name>
<dbReference type="EnsemblMetazoa" id="XM_011680856">
    <property type="protein sequence ID" value="XP_011679158"/>
    <property type="gene ID" value="LOC752655"/>
</dbReference>
<dbReference type="PANTHER" id="PTHR12242">
    <property type="entry name" value="OS02G0130600 PROTEIN-RELATED"/>
    <property type="match status" value="1"/>
</dbReference>
<dbReference type="InParanoid" id="A0A7M7HI85"/>
<feature type="transmembrane region" description="Helical" evidence="1">
    <location>
        <begin position="183"/>
        <end position="203"/>
    </location>
</feature>
<accession>A0A7M7HI85</accession>
<dbReference type="Pfam" id="PF21534">
    <property type="entry name" value="Rost"/>
    <property type="match status" value="1"/>
</dbReference>
<dbReference type="OrthoDB" id="419711at2759"/>
<dbReference type="RefSeq" id="XP_011679158.1">
    <property type="nucleotide sequence ID" value="XM_011680856.2"/>
</dbReference>
<evidence type="ECO:0000313" key="2">
    <source>
        <dbReference type="EnsemblMetazoa" id="XP_011679158"/>
    </source>
</evidence>
<feature type="transmembrane region" description="Helical" evidence="1">
    <location>
        <begin position="124"/>
        <end position="145"/>
    </location>
</feature>
<dbReference type="KEGG" id="spu:752655"/>
<keyword evidence="1" id="KW-1133">Transmembrane helix</keyword>
<dbReference type="AlphaFoldDB" id="A0A7M7HI85"/>
<dbReference type="InterPro" id="IPR049352">
    <property type="entry name" value="Rost"/>
</dbReference>
<evidence type="ECO:0008006" key="4">
    <source>
        <dbReference type="Google" id="ProtNLM"/>
    </source>
</evidence>
<keyword evidence="3" id="KW-1185">Reference proteome</keyword>
<reference evidence="3" key="1">
    <citation type="submission" date="2015-02" db="EMBL/GenBank/DDBJ databases">
        <title>Genome sequencing for Strongylocentrotus purpuratus.</title>
        <authorList>
            <person name="Murali S."/>
            <person name="Liu Y."/>
            <person name="Vee V."/>
            <person name="English A."/>
            <person name="Wang M."/>
            <person name="Skinner E."/>
            <person name="Han Y."/>
            <person name="Muzny D.M."/>
            <person name="Worley K.C."/>
            <person name="Gibbs R.A."/>
        </authorList>
    </citation>
    <scope>NUCLEOTIDE SEQUENCE</scope>
</reference>
<proteinExistence type="predicted"/>
<sequence length="286" mass="32201">MSTRSRSCTCSRPKCSDFGLGGVSPSVYVTTQCPMHYGVYLAYRLLITLYLLGYFLYLFIVTVSPGGEYGGYFFIYLTHWGYILMLVYQICALWNIIVYAAFMKPAGWTSDDDVPWYFFHRGQWLLFNMYASVSIIISLLYWGALYVPGTVDLYYDINFHTLNGIVALIEIFLSAMAIRILHFIYPFMFSVAYAVFAGIYYAAGGTDEEGNPSIYSILDFGANPGLAAGLVIGALVAVVVVHILIIWGLHKLKVLIFDKCCPSCFPNENVENRDLEIEGEPHQLKV</sequence>
<feature type="transmembrane region" description="Helical" evidence="1">
    <location>
        <begin position="41"/>
        <end position="60"/>
    </location>
</feature>